<dbReference type="GO" id="GO:0009380">
    <property type="term" value="C:excinuclease repair complex"/>
    <property type="evidence" value="ECO:0007669"/>
    <property type="project" value="InterPro"/>
</dbReference>
<keyword evidence="15" id="KW-0175">Coiled coil</keyword>
<dbReference type="SUPFAM" id="SSF52540">
    <property type="entry name" value="P-loop containing nucleoside triphosphate hydrolases"/>
    <property type="match status" value="2"/>
</dbReference>
<evidence type="ECO:0000256" key="9">
    <source>
        <dbReference type="ARBA" id="ARBA00023204"/>
    </source>
</evidence>
<comment type="similarity">
    <text evidence="2 13 14">Belongs to the UvrB family.</text>
</comment>
<dbReference type="Pfam" id="PF04851">
    <property type="entry name" value="ResIII"/>
    <property type="match status" value="1"/>
</dbReference>
<dbReference type="InterPro" id="IPR024759">
    <property type="entry name" value="UvrB_YAD/RRR_dom"/>
</dbReference>
<dbReference type="Gene3D" id="4.10.860.10">
    <property type="entry name" value="UVR domain"/>
    <property type="match status" value="1"/>
</dbReference>
<dbReference type="InterPro" id="IPR014001">
    <property type="entry name" value="Helicase_ATP-bd"/>
</dbReference>
<dbReference type="InterPro" id="IPR027417">
    <property type="entry name" value="P-loop_NTPase"/>
</dbReference>
<dbReference type="Gene3D" id="3.40.50.300">
    <property type="entry name" value="P-loop containing nucleotide triphosphate hydrolases"/>
    <property type="match status" value="3"/>
</dbReference>
<dbReference type="PANTHER" id="PTHR24029">
    <property type="entry name" value="UVRABC SYSTEM PROTEIN B"/>
    <property type="match status" value="1"/>
</dbReference>
<evidence type="ECO:0000256" key="15">
    <source>
        <dbReference type="SAM" id="Coils"/>
    </source>
</evidence>
<evidence type="ECO:0000256" key="7">
    <source>
        <dbReference type="ARBA" id="ARBA00022840"/>
    </source>
</evidence>
<evidence type="ECO:0000256" key="4">
    <source>
        <dbReference type="ARBA" id="ARBA00022741"/>
    </source>
</evidence>
<evidence type="ECO:0000256" key="2">
    <source>
        <dbReference type="ARBA" id="ARBA00008533"/>
    </source>
</evidence>
<dbReference type="Pfam" id="PF12344">
    <property type="entry name" value="UvrB"/>
    <property type="match status" value="1"/>
</dbReference>
<dbReference type="InterPro" id="IPR036876">
    <property type="entry name" value="UVR_dom_sf"/>
</dbReference>
<sequence>MKFEPAFQEFPGSSFKLFQPYLPAGDQPAAIEQLVEGIDDGLMYQTLLGVTGSGKTYTMANIIARTGRPAIVLAPNKTLAAQLYAEMREFFPRNAVEYFVSYYDYYQPEAYVPSRDLFIEKDSSINEHIEQMRLSATKSLLERPDTIIVGTVSCIYGIGNPGDYHAMVLTLRKGDRIARQELLARLVAMQYERNDLDFQRGIFRARGEVVDIFPAENAELALRVSLFDDELEELELFDPLTGKVVQKLNRFTVFPSSHYVTPRETVLRAIETIKLELRERLDFLVKEGHLVEAQRLEQRTRFDLEMLQELGFCKGIENYSRHLSGAAPGDPPPTLIDYLPRNSLMFIDESHVTIGQLGAMYRGDRSRKETLVQFGFRLPSAMDNRPLKLEEFERRMPQTVFVSATPANYEKEHTDNVVEQVVRPTGLVDPEIEVRPATTQVDDLLGEIKLRTAQQDRVLVTTLTKRMSEDLTDYLSEHGVRVRYLHSDIDTVERAEIIRDLRLGVFDVLVGINLLREGLDLPEVSLVAILDADKEGFLRSERSLIQTIGRAARNLNGKAILYADRMTDSMHRAIEETERRRAKQVAFNEEHGITPRGVSKAVRELIDGVVSSDPTASLREDVPEALIRDEKAAAREIKRLEKEMMDHARNLEFEQAAAARDKLQRLKTKLLMA</sequence>
<dbReference type="SMART" id="SM00490">
    <property type="entry name" value="HELICc"/>
    <property type="match status" value="1"/>
</dbReference>
<evidence type="ECO:0000313" key="20">
    <source>
        <dbReference type="Proteomes" id="UP000608923"/>
    </source>
</evidence>
<evidence type="ECO:0000256" key="13">
    <source>
        <dbReference type="HAMAP-Rule" id="MF_00204"/>
    </source>
</evidence>
<evidence type="ECO:0000256" key="3">
    <source>
        <dbReference type="ARBA" id="ARBA00022490"/>
    </source>
</evidence>
<dbReference type="NCBIfam" id="TIGR00631">
    <property type="entry name" value="uvrb"/>
    <property type="match status" value="1"/>
</dbReference>
<dbReference type="PROSITE" id="PS51194">
    <property type="entry name" value="HELICASE_CTER"/>
    <property type="match status" value="1"/>
</dbReference>
<dbReference type="FunFam" id="3.40.50.300:FF:000477">
    <property type="entry name" value="UvrABC system protein B"/>
    <property type="match status" value="1"/>
</dbReference>
<keyword evidence="8 13" id="KW-0267">Excision nuclease</keyword>
<feature type="domain" description="Helicase ATP-binding" evidence="17">
    <location>
        <begin position="36"/>
        <end position="170"/>
    </location>
</feature>
<dbReference type="PROSITE" id="PS50151">
    <property type="entry name" value="UVR"/>
    <property type="match status" value="1"/>
</dbReference>
<keyword evidence="6 13" id="KW-0228">DNA excision</keyword>
<keyword evidence="7 13" id="KW-0067">ATP-binding</keyword>
<keyword evidence="4 13" id="KW-0547">Nucleotide-binding</keyword>
<feature type="short sequence motif" description="Beta-hairpin" evidence="13">
    <location>
        <begin position="102"/>
        <end position="125"/>
    </location>
</feature>
<dbReference type="GO" id="GO:0003677">
    <property type="term" value="F:DNA binding"/>
    <property type="evidence" value="ECO:0007669"/>
    <property type="project" value="UniProtKB-UniRule"/>
</dbReference>
<comment type="subunit">
    <text evidence="11 13 14">Forms a heterotetramer with UvrA during the search for lesions. Interacts with UvrC in an incision complex.</text>
</comment>
<dbReference type="GO" id="GO:0006289">
    <property type="term" value="P:nucleotide-excision repair"/>
    <property type="evidence" value="ECO:0007669"/>
    <property type="project" value="UniProtKB-UniRule"/>
</dbReference>
<dbReference type="GO" id="GO:0005524">
    <property type="term" value="F:ATP binding"/>
    <property type="evidence" value="ECO:0007669"/>
    <property type="project" value="UniProtKB-UniRule"/>
</dbReference>
<evidence type="ECO:0000256" key="6">
    <source>
        <dbReference type="ARBA" id="ARBA00022769"/>
    </source>
</evidence>
<evidence type="ECO:0000256" key="1">
    <source>
        <dbReference type="ARBA" id="ARBA00004496"/>
    </source>
</evidence>
<keyword evidence="3 13" id="KW-0963">Cytoplasm</keyword>
<feature type="domain" description="Helicase C-terminal" evidence="18">
    <location>
        <begin position="440"/>
        <end position="606"/>
    </location>
</feature>
<dbReference type="SMART" id="SM00487">
    <property type="entry name" value="DEXDc"/>
    <property type="match status" value="1"/>
</dbReference>
<feature type="coiled-coil region" evidence="15">
    <location>
        <begin position="630"/>
        <end position="657"/>
    </location>
</feature>
<dbReference type="GO" id="GO:0009381">
    <property type="term" value="F:excinuclease ABC activity"/>
    <property type="evidence" value="ECO:0007669"/>
    <property type="project" value="UniProtKB-UniRule"/>
</dbReference>
<protein>
    <recommendedName>
        <fullName evidence="12 13">UvrABC system protein B</fullName>
        <shortName evidence="13">Protein UvrB</shortName>
    </recommendedName>
    <alternativeName>
        <fullName evidence="13">Excinuclease ABC subunit B</fullName>
    </alternativeName>
</protein>
<evidence type="ECO:0000259" key="16">
    <source>
        <dbReference type="PROSITE" id="PS50151"/>
    </source>
</evidence>
<comment type="subcellular location">
    <subcellularLocation>
        <location evidence="1 13 14">Cytoplasm</location>
    </subcellularLocation>
</comment>
<dbReference type="AlphaFoldDB" id="A0A8H9IPB8"/>
<dbReference type="EMBL" id="BMZN01000004">
    <property type="protein sequence ID" value="GHC53557.1"/>
    <property type="molecule type" value="Genomic_DNA"/>
</dbReference>
<dbReference type="InterPro" id="IPR006935">
    <property type="entry name" value="Helicase/UvrB_N"/>
</dbReference>
<dbReference type="SUPFAM" id="SSF46600">
    <property type="entry name" value="C-terminal UvrC-binding domain of UvrB"/>
    <property type="match status" value="1"/>
</dbReference>
<dbReference type="GO" id="GO:0009432">
    <property type="term" value="P:SOS response"/>
    <property type="evidence" value="ECO:0007669"/>
    <property type="project" value="UniProtKB-UniRule"/>
</dbReference>
<organism evidence="19 20">
    <name type="scientific">Alcaligenes pakistanensis</name>
    <dbReference type="NCBI Taxonomy" id="1482717"/>
    <lineage>
        <taxon>Bacteria</taxon>
        <taxon>Pseudomonadati</taxon>
        <taxon>Pseudomonadota</taxon>
        <taxon>Betaproteobacteria</taxon>
        <taxon>Burkholderiales</taxon>
        <taxon>Alcaligenaceae</taxon>
        <taxon>Alcaligenes</taxon>
    </lineage>
</organism>
<evidence type="ECO:0000256" key="5">
    <source>
        <dbReference type="ARBA" id="ARBA00022763"/>
    </source>
</evidence>
<dbReference type="NCBIfam" id="NF003673">
    <property type="entry name" value="PRK05298.1"/>
    <property type="match status" value="1"/>
</dbReference>
<dbReference type="Pfam" id="PF02151">
    <property type="entry name" value="UVR"/>
    <property type="match status" value="1"/>
</dbReference>
<dbReference type="CDD" id="cd18790">
    <property type="entry name" value="SF2_C_UvrB"/>
    <property type="match status" value="1"/>
</dbReference>
<dbReference type="Gene3D" id="6.10.140.240">
    <property type="match status" value="1"/>
</dbReference>
<comment type="domain">
    <text evidence="13">The beta-hairpin motif is involved in DNA binding.</text>
</comment>
<evidence type="ECO:0000259" key="18">
    <source>
        <dbReference type="PROSITE" id="PS51194"/>
    </source>
</evidence>
<dbReference type="GO" id="GO:0005737">
    <property type="term" value="C:cytoplasm"/>
    <property type="evidence" value="ECO:0007669"/>
    <property type="project" value="UniProtKB-SubCell"/>
</dbReference>
<dbReference type="InterPro" id="IPR041471">
    <property type="entry name" value="UvrB_inter"/>
</dbReference>
<dbReference type="InterPro" id="IPR001650">
    <property type="entry name" value="Helicase_C-like"/>
</dbReference>
<evidence type="ECO:0000256" key="14">
    <source>
        <dbReference type="RuleBase" id="RU003587"/>
    </source>
</evidence>
<comment type="caution">
    <text evidence="19">The sequence shown here is derived from an EMBL/GenBank/DDBJ whole genome shotgun (WGS) entry which is preliminary data.</text>
</comment>
<name>A0A8H9IPB8_9BURK</name>
<feature type="domain" description="UVR" evidence="16">
    <location>
        <begin position="634"/>
        <end position="669"/>
    </location>
</feature>
<feature type="binding site" evidence="13">
    <location>
        <begin position="49"/>
        <end position="56"/>
    </location>
    <ligand>
        <name>ATP</name>
        <dbReference type="ChEBI" id="CHEBI:30616"/>
    </ligand>
</feature>
<dbReference type="GO" id="GO:0016887">
    <property type="term" value="F:ATP hydrolysis activity"/>
    <property type="evidence" value="ECO:0007669"/>
    <property type="project" value="InterPro"/>
</dbReference>
<dbReference type="HAMAP" id="MF_00204">
    <property type="entry name" value="UvrB"/>
    <property type="match status" value="1"/>
</dbReference>
<evidence type="ECO:0000256" key="12">
    <source>
        <dbReference type="ARBA" id="ARBA00029504"/>
    </source>
</evidence>
<keyword evidence="20" id="KW-1185">Reference proteome</keyword>
<dbReference type="Proteomes" id="UP000608923">
    <property type="component" value="Unassembled WGS sequence"/>
</dbReference>
<accession>A0A8H9IPB8</accession>
<dbReference type="RefSeq" id="WP_189393126.1">
    <property type="nucleotide sequence ID" value="NZ_BMZN01000004.1"/>
</dbReference>
<dbReference type="Pfam" id="PF00271">
    <property type="entry name" value="Helicase_C"/>
    <property type="match status" value="1"/>
</dbReference>
<dbReference type="Pfam" id="PF17757">
    <property type="entry name" value="UvrB_inter"/>
    <property type="match status" value="1"/>
</dbReference>
<gene>
    <name evidence="13 19" type="primary">uvrB</name>
    <name evidence="19" type="ORF">GCM10010096_27390</name>
</gene>
<keyword evidence="10 13" id="KW-0742">SOS response</keyword>
<keyword evidence="5 13" id="KW-0227">DNA damage</keyword>
<dbReference type="PANTHER" id="PTHR24029:SF0">
    <property type="entry name" value="UVRABC SYSTEM PROTEIN B"/>
    <property type="match status" value="1"/>
</dbReference>
<comment type="function">
    <text evidence="13">The UvrABC repair system catalyzes the recognition and processing of DNA lesions. A damage recognition complex composed of 2 UvrA and 2 UvrB subunits scans DNA for abnormalities. Upon binding of the UvrA(2)B(2) complex to a putative damaged site, the DNA wraps around one UvrB monomer. DNA wrap is dependent on ATP binding by UvrB and probably causes local melting of the DNA helix, facilitating insertion of UvrB beta-hairpin between the DNA strands. Then UvrB probes one DNA strand for the presence of a lesion. If a lesion is found the UvrA subunits dissociate and the UvrB-DNA preincision complex is formed. This complex is subsequently bound by UvrC and the second UvrB is released. If no lesion is found, the DNA wraps around the other UvrB subunit that will check the other stand for damage.</text>
</comment>
<dbReference type="InterPro" id="IPR001943">
    <property type="entry name" value="UVR_dom"/>
</dbReference>
<evidence type="ECO:0000256" key="11">
    <source>
        <dbReference type="ARBA" id="ARBA00026033"/>
    </source>
</evidence>
<dbReference type="InterPro" id="IPR004807">
    <property type="entry name" value="UvrB"/>
</dbReference>
<keyword evidence="9 13" id="KW-0234">DNA repair</keyword>
<evidence type="ECO:0000259" key="17">
    <source>
        <dbReference type="PROSITE" id="PS51192"/>
    </source>
</evidence>
<dbReference type="CDD" id="cd17916">
    <property type="entry name" value="DEXHc_UvrB"/>
    <property type="match status" value="1"/>
</dbReference>
<reference evidence="20" key="1">
    <citation type="journal article" date="2019" name="Int. J. Syst. Evol. Microbiol.">
        <title>The Global Catalogue of Microorganisms (GCM) 10K type strain sequencing project: providing services to taxonomists for standard genome sequencing and annotation.</title>
        <authorList>
            <consortium name="The Broad Institute Genomics Platform"/>
            <consortium name="The Broad Institute Genome Sequencing Center for Infectious Disease"/>
            <person name="Wu L."/>
            <person name="Ma J."/>
        </authorList>
    </citation>
    <scope>NUCLEOTIDE SEQUENCE [LARGE SCALE GENOMIC DNA]</scope>
    <source>
        <strain evidence="20">KCTC 42083</strain>
    </source>
</reference>
<evidence type="ECO:0000256" key="8">
    <source>
        <dbReference type="ARBA" id="ARBA00022881"/>
    </source>
</evidence>
<proteinExistence type="inferred from homology"/>
<dbReference type="PROSITE" id="PS51192">
    <property type="entry name" value="HELICASE_ATP_BIND_1"/>
    <property type="match status" value="1"/>
</dbReference>
<evidence type="ECO:0000313" key="19">
    <source>
        <dbReference type="EMBL" id="GHC53557.1"/>
    </source>
</evidence>
<evidence type="ECO:0000256" key="10">
    <source>
        <dbReference type="ARBA" id="ARBA00023236"/>
    </source>
</evidence>